<organism evidence="1 2">
    <name type="scientific">Nepenthes gracilis</name>
    <name type="common">Slender pitcher plant</name>
    <dbReference type="NCBI Taxonomy" id="150966"/>
    <lineage>
        <taxon>Eukaryota</taxon>
        <taxon>Viridiplantae</taxon>
        <taxon>Streptophyta</taxon>
        <taxon>Embryophyta</taxon>
        <taxon>Tracheophyta</taxon>
        <taxon>Spermatophyta</taxon>
        <taxon>Magnoliopsida</taxon>
        <taxon>eudicotyledons</taxon>
        <taxon>Gunneridae</taxon>
        <taxon>Pentapetalae</taxon>
        <taxon>Caryophyllales</taxon>
        <taxon>Nepenthaceae</taxon>
        <taxon>Nepenthes</taxon>
    </lineage>
</organism>
<dbReference type="Proteomes" id="UP001279734">
    <property type="component" value="Unassembled WGS sequence"/>
</dbReference>
<protein>
    <submittedName>
        <fullName evidence="1">Uncharacterized protein</fullName>
    </submittedName>
</protein>
<dbReference type="EMBL" id="BSYO01000036">
    <property type="protein sequence ID" value="GMH29503.1"/>
    <property type="molecule type" value="Genomic_DNA"/>
</dbReference>
<reference evidence="1" key="1">
    <citation type="submission" date="2023-05" db="EMBL/GenBank/DDBJ databases">
        <title>Nepenthes gracilis genome sequencing.</title>
        <authorList>
            <person name="Fukushima K."/>
        </authorList>
    </citation>
    <scope>NUCLEOTIDE SEQUENCE</scope>
    <source>
        <strain evidence="1">SING2019-196</strain>
    </source>
</reference>
<accession>A0AAD3Y528</accession>
<dbReference type="AlphaFoldDB" id="A0AAD3Y528"/>
<comment type="caution">
    <text evidence="1">The sequence shown here is derived from an EMBL/GenBank/DDBJ whole genome shotgun (WGS) entry which is preliminary data.</text>
</comment>
<keyword evidence="2" id="KW-1185">Reference proteome</keyword>
<name>A0AAD3Y528_NEPGR</name>
<gene>
    <name evidence="1" type="ORF">Nepgr_031346</name>
</gene>
<proteinExistence type="predicted"/>
<evidence type="ECO:0000313" key="2">
    <source>
        <dbReference type="Proteomes" id="UP001279734"/>
    </source>
</evidence>
<sequence>MVADGLEKAPALCSSLTYLPKKKSSSLTAASLGLVTSENEKDHSNTLVGCSQVDVDPEQPNAASGDQAVENKTLKEAFREADELLNSIPSHADWPGHALDFGCNSWLLFPLLLLIEDERKVQLKRPLISRADVFNCSHLSWMHGCSSAGCCVVLLKNGQLIGVEAAFSVLQWPY</sequence>
<evidence type="ECO:0000313" key="1">
    <source>
        <dbReference type="EMBL" id="GMH29503.1"/>
    </source>
</evidence>